<dbReference type="Gene3D" id="3.30.450.20">
    <property type="entry name" value="PAS domain"/>
    <property type="match status" value="1"/>
</dbReference>
<keyword evidence="3" id="KW-0067">ATP-binding</keyword>
<dbReference type="CDD" id="cd00009">
    <property type="entry name" value="AAA"/>
    <property type="match status" value="1"/>
</dbReference>
<keyword evidence="4" id="KW-0805">Transcription regulation</keyword>
<dbReference type="CDD" id="cd00130">
    <property type="entry name" value="PAS"/>
    <property type="match status" value="1"/>
</dbReference>
<evidence type="ECO:0000256" key="2">
    <source>
        <dbReference type="ARBA" id="ARBA00022797"/>
    </source>
</evidence>
<dbReference type="RefSeq" id="WP_122925124.1">
    <property type="nucleotide sequence ID" value="NZ_RHHU01000011.1"/>
</dbReference>
<dbReference type="PANTHER" id="PTHR32071:SF57">
    <property type="entry name" value="C4-DICARBOXYLATE TRANSPORT TRANSCRIPTIONAL REGULATORY PROTEIN DCTD"/>
    <property type="match status" value="1"/>
</dbReference>
<protein>
    <recommendedName>
        <fullName evidence="6">HTH-type transcriptional regulatory protein TyrR</fullName>
    </recommendedName>
</protein>
<sequence>MEKSAIFRDERNKLFLDIMNSIRDALWVLDKHGNVLWVNNAAKRGLFEVSDIDLVNQNVLEMEKRGLFYPSIARLVTESKHFINTVQVTQNNQKLLVSGDFIPDENGDIEYIVSHARTLSETLNTNMELEKAEELLQRYKSQIRQLIWEKNKDNGEESFIGKSKAYVASLEWLEKVADVDTTVLITGETGVGKSAFAAKIHQLSDRSDKPFVHLNCAAIPEALIESELFGYKKGAFTGANQNGKTGLIAAAENGVLFLDEISELPLHLQSKLLQFLQNKTYIPVGGSQVQKADVRIIAATNTNLLELTRTGQFRADLFYRLNILPLNIPPLRERREDIVPLLDFYLKKYNNKYQKDHTLSGNLTDVFYNYDWPGNIRELENLLERLVITVENKEMDLRDLPDKIRNEQLGQISSLHALPANQTLTEYLNQIEREIIEETYRQLQSTRKAAARLGVTQAYIARRFKKYKLKVVEEKDLTTME</sequence>
<dbReference type="SMART" id="SM00382">
    <property type="entry name" value="AAA"/>
    <property type="match status" value="1"/>
</dbReference>
<dbReference type="AlphaFoldDB" id="A0A3M8D583"/>
<dbReference type="SUPFAM" id="SSF55785">
    <property type="entry name" value="PYP-like sensor domain (PAS domain)"/>
    <property type="match status" value="1"/>
</dbReference>
<dbReference type="InterPro" id="IPR000014">
    <property type="entry name" value="PAS"/>
</dbReference>
<evidence type="ECO:0000313" key="9">
    <source>
        <dbReference type="EMBL" id="RNB83200.1"/>
    </source>
</evidence>
<evidence type="ECO:0000256" key="7">
    <source>
        <dbReference type="SAM" id="Coils"/>
    </source>
</evidence>
<evidence type="ECO:0000256" key="1">
    <source>
        <dbReference type="ARBA" id="ARBA00022741"/>
    </source>
</evidence>
<dbReference type="Pfam" id="PF00158">
    <property type="entry name" value="Sigma54_activat"/>
    <property type="match status" value="1"/>
</dbReference>
<dbReference type="InterPro" id="IPR025662">
    <property type="entry name" value="Sigma_54_int_dom_ATP-bd_1"/>
</dbReference>
<dbReference type="InterPro" id="IPR030828">
    <property type="entry name" value="HTH_TyrR"/>
</dbReference>
<dbReference type="GO" id="GO:0005524">
    <property type="term" value="F:ATP binding"/>
    <property type="evidence" value="ECO:0007669"/>
    <property type="project" value="UniProtKB-KW"/>
</dbReference>
<evidence type="ECO:0000256" key="5">
    <source>
        <dbReference type="ARBA" id="ARBA00023163"/>
    </source>
</evidence>
<evidence type="ECO:0000259" key="8">
    <source>
        <dbReference type="PROSITE" id="PS50045"/>
    </source>
</evidence>
<keyword evidence="10" id="KW-1185">Reference proteome</keyword>
<dbReference type="Pfam" id="PF25601">
    <property type="entry name" value="AAA_lid_14"/>
    <property type="match status" value="1"/>
</dbReference>
<keyword evidence="7" id="KW-0175">Coiled coil</keyword>
<dbReference type="SUPFAM" id="SSF46689">
    <property type="entry name" value="Homeodomain-like"/>
    <property type="match status" value="1"/>
</dbReference>
<dbReference type="GO" id="GO:0003677">
    <property type="term" value="F:DNA binding"/>
    <property type="evidence" value="ECO:0007669"/>
    <property type="project" value="UniProtKB-KW"/>
</dbReference>
<dbReference type="SUPFAM" id="SSF52540">
    <property type="entry name" value="P-loop containing nucleoside triphosphate hydrolases"/>
    <property type="match status" value="1"/>
</dbReference>
<dbReference type="Gene3D" id="3.40.50.300">
    <property type="entry name" value="P-loop containing nucleotide triphosphate hydrolases"/>
    <property type="match status" value="1"/>
</dbReference>
<keyword evidence="5" id="KW-0804">Transcription</keyword>
<evidence type="ECO:0000313" key="10">
    <source>
        <dbReference type="Proteomes" id="UP000269573"/>
    </source>
</evidence>
<dbReference type="InterPro" id="IPR002078">
    <property type="entry name" value="Sigma_54_int"/>
</dbReference>
<dbReference type="PROSITE" id="PS00688">
    <property type="entry name" value="SIGMA54_INTERACT_3"/>
    <property type="match status" value="1"/>
</dbReference>
<dbReference type="Gene3D" id="1.10.8.60">
    <property type="match status" value="1"/>
</dbReference>
<dbReference type="InterPro" id="IPR035965">
    <property type="entry name" value="PAS-like_dom_sf"/>
</dbReference>
<feature type="coiled-coil region" evidence="7">
    <location>
        <begin position="122"/>
        <end position="149"/>
    </location>
</feature>
<evidence type="ECO:0000256" key="6">
    <source>
        <dbReference type="ARBA" id="ARBA00029500"/>
    </source>
</evidence>
<dbReference type="InterPro" id="IPR003593">
    <property type="entry name" value="AAA+_ATPase"/>
</dbReference>
<organism evidence="9 10">
    <name type="scientific">Brevibacillus nitrificans</name>
    <dbReference type="NCBI Taxonomy" id="651560"/>
    <lineage>
        <taxon>Bacteria</taxon>
        <taxon>Bacillati</taxon>
        <taxon>Bacillota</taxon>
        <taxon>Bacilli</taxon>
        <taxon>Bacillales</taxon>
        <taxon>Paenibacillaceae</taxon>
        <taxon>Brevibacillus</taxon>
    </lineage>
</organism>
<dbReference type="GO" id="GO:0006355">
    <property type="term" value="P:regulation of DNA-templated transcription"/>
    <property type="evidence" value="ECO:0007669"/>
    <property type="project" value="InterPro"/>
</dbReference>
<comment type="caution">
    <text evidence="9">The sequence shown here is derived from an EMBL/GenBank/DDBJ whole genome shotgun (WGS) entry which is preliminary data.</text>
</comment>
<dbReference type="InterPro" id="IPR025944">
    <property type="entry name" value="Sigma_54_int_dom_CS"/>
</dbReference>
<dbReference type="PROSITE" id="PS00675">
    <property type="entry name" value="SIGMA54_INTERACT_1"/>
    <property type="match status" value="1"/>
</dbReference>
<evidence type="ECO:0000256" key="3">
    <source>
        <dbReference type="ARBA" id="ARBA00022840"/>
    </source>
</evidence>
<dbReference type="PANTHER" id="PTHR32071">
    <property type="entry name" value="TRANSCRIPTIONAL REGULATORY PROTEIN"/>
    <property type="match status" value="1"/>
</dbReference>
<dbReference type="Gene3D" id="1.10.10.60">
    <property type="entry name" value="Homeodomain-like"/>
    <property type="match status" value="1"/>
</dbReference>
<dbReference type="InterPro" id="IPR009057">
    <property type="entry name" value="Homeodomain-like_sf"/>
</dbReference>
<accession>A0A3M8D583</accession>
<dbReference type="Pfam" id="PF18024">
    <property type="entry name" value="HTH_50"/>
    <property type="match status" value="1"/>
</dbReference>
<keyword evidence="1" id="KW-0547">Nucleotide-binding</keyword>
<dbReference type="InterPro" id="IPR027417">
    <property type="entry name" value="P-loop_NTPase"/>
</dbReference>
<dbReference type="PROSITE" id="PS50045">
    <property type="entry name" value="SIGMA54_INTERACT_4"/>
    <property type="match status" value="1"/>
</dbReference>
<dbReference type="InterPro" id="IPR058031">
    <property type="entry name" value="AAA_lid_NorR"/>
</dbReference>
<reference evidence="9 10" key="1">
    <citation type="submission" date="2018-10" db="EMBL/GenBank/DDBJ databases">
        <title>Phylogenomics of Brevibacillus.</title>
        <authorList>
            <person name="Dunlap C."/>
        </authorList>
    </citation>
    <scope>NUCLEOTIDE SEQUENCE [LARGE SCALE GENOMIC DNA]</scope>
    <source>
        <strain evidence="9 10">JCM 15774</strain>
    </source>
</reference>
<gene>
    <name evidence="9" type="ORF">EDM59_19395</name>
</gene>
<dbReference type="EMBL" id="RHHU01000011">
    <property type="protein sequence ID" value="RNB83200.1"/>
    <property type="molecule type" value="Genomic_DNA"/>
</dbReference>
<dbReference type="FunFam" id="3.40.50.300:FF:000006">
    <property type="entry name" value="DNA-binding transcriptional regulator NtrC"/>
    <property type="match status" value="1"/>
</dbReference>
<feature type="domain" description="Sigma-54 factor interaction" evidence="8">
    <location>
        <begin position="159"/>
        <end position="388"/>
    </location>
</feature>
<keyword evidence="2" id="KW-0058">Aromatic hydrocarbons catabolism</keyword>
<name>A0A3M8D583_9BACL</name>
<dbReference type="Proteomes" id="UP000269573">
    <property type="component" value="Unassembled WGS sequence"/>
</dbReference>
<proteinExistence type="predicted"/>
<evidence type="ECO:0000256" key="4">
    <source>
        <dbReference type="ARBA" id="ARBA00023015"/>
    </source>
</evidence>
<dbReference type="NCBIfam" id="TIGR04381">
    <property type="entry name" value="HTH_TypR"/>
    <property type="match status" value="1"/>
</dbReference>